<reference evidence="1 2" key="1">
    <citation type="submission" date="2021-08" db="EMBL/GenBank/DDBJ databases">
        <title>Complete genome sequence of the strain Aneurinibacillus thermoaerophilus CCM 8960.</title>
        <authorList>
            <person name="Musilova J."/>
            <person name="Kourilova X."/>
            <person name="Pernicova I."/>
            <person name="Bezdicek M."/>
            <person name="Lengerova M."/>
            <person name="Obruca S."/>
            <person name="Sedlar K."/>
        </authorList>
    </citation>
    <scope>NUCLEOTIDE SEQUENCE [LARGE SCALE GENOMIC DNA]</scope>
    <source>
        <strain evidence="1 2">CCM 8960</strain>
    </source>
</reference>
<dbReference type="EMBL" id="CP080764">
    <property type="protein sequence ID" value="QYY43590.1"/>
    <property type="molecule type" value="Genomic_DNA"/>
</dbReference>
<gene>
    <name evidence="1" type="ORF">K3F53_05035</name>
</gene>
<keyword evidence="2" id="KW-1185">Reference proteome</keyword>
<evidence type="ECO:0000313" key="1">
    <source>
        <dbReference type="EMBL" id="QYY43590.1"/>
    </source>
</evidence>
<sequence length="83" mass="9506">MLENTYSGIPRRSVMMNEMPLSIYTGQIFKPFAWKANFDMEFSSECMYCDSNKNLKGYVVEDETGGSVRVAICPVCQKINARY</sequence>
<proteinExistence type="predicted"/>
<accession>A0ABX8YDE4</accession>
<dbReference type="Proteomes" id="UP000826616">
    <property type="component" value="Chromosome"/>
</dbReference>
<name>A0ABX8YDE4_ANETH</name>
<organism evidence="1 2">
    <name type="scientific">Aneurinibacillus thermoaerophilus</name>
    <dbReference type="NCBI Taxonomy" id="143495"/>
    <lineage>
        <taxon>Bacteria</taxon>
        <taxon>Bacillati</taxon>
        <taxon>Bacillota</taxon>
        <taxon>Bacilli</taxon>
        <taxon>Bacillales</taxon>
        <taxon>Paenibacillaceae</taxon>
        <taxon>Aneurinibacillus group</taxon>
        <taxon>Aneurinibacillus</taxon>
    </lineage>
</organism>
<protein>
    <submittedName>
        <fullName evidence="1">Uncharacterized protein</fullName>
    </submittedName>
</protein>
<evidence type="ECO:0000313" key="2">
    <source>
        <dbReference type="Proteomes" id="UP000826616"/>
    </source>
</evidence>